<sequence length="764" mass="84151">MPLTFCAYRHTPDASPVAGLVVCCRCRASLVTSPPGSQLCVAPQPMKKAIAPHNHHSALENVLDSFVEANEPDIALFNNLVSCMRPHRARNNDAARHAIHTLCFLLEHRDDYRTALRGALWRLLSERRQVSLYTDVGVFANNGFFTEVTHRFVRSTLLPALFDLGQLRDVIAKVFKRASDHLWVRDVGVDAWTDLLRALRFDEASGEDGVREAPGAVQPLRQLLEALRVLSYRIAAIGLEPEVLRHDPMLESGHSPFIAQNQEMLAYIARIEMSPDVAQVPAISCCADADTFPRCGGDADTIPRCAVDADKAHLAVLLDQCREVGDRIRRRAAHAGTSVSLTLHLLRLKQHLTRAELLIDVVHTLRGTGGTEAALPMIAELASELIQAECCRNNLRDYFRQNVELIALRVTENAGHTGEHYIASSRKDYFALLRSALLGGVIIGFMSAFKFVIAGQGWTPLNESIGFGLNYGLGFVLIHILHGTVATKQPAMTAHALAAVIKDSSRKGGRDLDHLVTLIVRTMRSQTAAIVGNVVLAVPVAMLLGLAYRQLMGHPFLSPARATELLGEVAFKPSTLIYAAIAGVCLFLAGQINGYCDNVCAYERIPERIMHVRWARRLFGERYLRRIANYVRGNLGALIGNFVFGFMLSGVWALGVLFGVPLDIRHVAFASTYSGFASVSLDFAVPQTLLLTAMAGTWAIGAVNLLVSFSLAMWVALRARRVTFAETRRLVGDVLRRLLRHPREFIFPPRSQLATRRDVPGEPG</sequence>
<feature type="transmembrane region" description="Helical" evidence="5">
    <location>
        <begin position="465"/>
        <end position="485"/>
    </location>
</feature>
<feature type="transmembrane region" description="Helical" evidence="5">
    <location>
        <begin position="689"/>
        <end position="717"/>
    </location>
</feature>
<reference evidence="6 7" key="1">
    <citation type="submission" date="2019-03" db="EMBL/GenBank/DDBJ databases">
        <title>Paraburkholderia sp. 4M-K11, isolated from subtropical forest soil.</title>
        <authorList>
            <person name="Gao Z.-H."/>
            <person name="Qiu L.-H."/>
        </authorList>
    </citation>
    <scope>NUCLEOTIDE SEQUENCE [LARGE SCALE GENOMIC DNA]</scope>
    <source>
        <strain evidence="6 7">4M-K11</strain>
    </source>
</reference>
<dbReference type="Proteomes" id="UP000295722">
    <property type="component" value="Unassembled WGS sequence"/>
</dbReference>
<feature type="transmembrane region" description="Helical" evidence="5">
    <location>
        <begin position="528"/>
        <end position="548"/>
    </location>
</feature>
<feature type="transmembrane region" description="Helical" evidence="5">
    <location>
        <begin position="635"/>
        <end position="660"/>
    </location>
</feature>
<evidence type="ECO:0000256" key="5">
    <source>
        <dbReference type="SAM" id="Phobius"/>
    </source>
</evidence>
<comment type="subcellular location">
    <subcellularLocation>
        <location evidence="1">Membrane</location>
        <topology evidence="1">Multi-pass membrane protein</topology>
    </subcellularLocation>
</comment>
<evidence type="ECO:0000256" key="3">
    <source>
        <dbReference type="ARBA" id="ARBA00022989"/>
    </source>
</evidence>
<keyword evidence="7" id="KW-1185">Reference proteome</keyword>
<dbReference type="PIRSF" id="PIRSF015380">
    <property type="entry name" value="Site-sp_rcmb"/>
    <property type="match status" value="1"/>
</dbReference>
<keyword evidence="4 5" id="KW-0472">Membrane</keyword>
<evidence type="ECO:0000313" key="6">
    <source>
        <dbReference type="EMBL" id="TDG23706.1"/>
    </source>
</evidence>
<proteinExistence type="predicted"/>
<dbReference type="EMBL" id="SMRP01000005">
    <property type="protein sequence ID" value="TDG23706.1"/>
    <property type="molecule type" value="Genomic_DNA"/>
</dbReference>
<organism evidence="6 7">
    <name type="scientific">Paraburkholderia silviterrae</name>
    <dbReference type="NCBI Taxonomy" id="2528715"/>
    <lineage>
        <taxon>Bacteria</taxon>
        <taxon>Pseudomonadati</taxon>
        <taxon>Pseudomonadota</taxon>
        <taxon>Betaproteobacteria</taxon>
        <taxon>Burkholderiales</taxon>
        <taxon>Burkholderiaceae</taxon>
        <taxon>Paraburkholderia</taxon>
    </lineage>
</organism>
<evidence type="ECO:0000256" key="4">
    <source>
        <dbReference type="ARBA" id="ARBA00023136"/>
    </source>
</evidence>
<dbReference type="Gene3D" id="1.20.1080.10">
    <property type="entry name" value="Glycerol uptake facilitator protein"/>
    <property type="match status" value="1"/>
</dbReference>
<dbReference type="GO" id="GO:0016020">
    <property type="term" value="C:membrane"/>
    <property type="evidence" value="ECO:0007669"/>
    <property type="project" value="UniProtKB-SubCell"/>
</dbReference>
<dbReference type="OrthoDB" id="5688397at2"/>
<feature type="transmembrane region" description="Helical" evidence="5">
    <location>
        <begin position="576"/>
        <end position="596"/>
    </location>
</feature>
<comment type="caution">
    <text evidence="6">The sequence shown here is derived from an EMBL/GenBank/DDBJ whole genome shotgun (WGS) entry which is preliminary data.</text>
</comment>
<dbReference type="AlphaFoldDB" id="A0A4R5MB61"/>
<evidence type="ECO:0000256" key="1">
    <source>
        <dbReference type="ARBA" id="ARBA00004141"/>
    </source>
</evidence>
<keyword evidence="2 5" id="KW-0812">Transmembrane</keyword>
<accession>A0A4R5MB61</accession>
<name>A0A4R5MB61_9BURK</name>
<keyword evidence="3 5" id="KW-1133">Transmembrane helix</keyword>
<gene>
    <name evidence="6" type="ORF">EYW47_13325</name>
</gene>
<evidence type="ECO:0000256" key="2">
    <source>
        <dbReference type="ARBA" id="ARBA00022692"/>
    </source>
</evidence>
<evidence type="ECO:0000313" key="7">
    <source>
        <dbReference type="Proteomes" id="UP000295722"/>
    </source>
</evidence>
<dbReference type="Pfam" id="PF10136">
    <property type="entry name" value="SpecificRecomb"/>
    <property type="match status" value="1"/>
</dbReference>
<dbReference type="InterPro" id="IPR011385">
    <property type="entry name" value="Site-sp_rcmbase"/>
</dbReference>
<feature type="transmembrane region" description="Helical" evidence="5">
    <location>
        <begin position="431"/>
        <end position="453"/>
    </location>
</feature>
<dbReference type="InterPro" id="IPR023271">
    <property type="entry name" value="Aquaporin-like"/>
</dbReference>
<protein>
    <submittedName>
        <fullName evidence="6">Preprotein translocase subunit TatB</fullName>
    </submittedName>
</protein>